<keyword evidence="1" id="KW-0175">Coiled coil</keyword>
<accession>A0A182T4C1</accession>
<reference evidence="2" key="2">
    <citation type="submission" date="2020-05" db="UniProtKB">
        <authorList>
            <consortium name="EnsemblMetazoa"/>
        </authorList>
    </citation>
    <scope>IDENTIFICATION</scope>
    <source>
        <strain evidence="2">maculatus3</strain>
    </source>
</reference>
<dbReference type="EnsemblMetazoa" id="AMAM019369-RA">
    <property type="protein sequence ID" value="AMAM019369-PA"/>
    <property type="gene ID" value="AMAM019369"/>
</dbReference>
<proteinExistence type="predicted"/>
<protein>
    <submittedName>
        <fullName evidence="2">Uncharacterized protein</fullName>
    </submittedName>
</protein>
<dbReference type="Proteomes" id="UP000075901">
    <property type="component" value="Unassembled WGS sequence"/>
</dbReference>
<sequence length="247" mass="28583">MLTDHALAQSVESILDSLISAELEMNNLPYDNVNDLIKGLQVLITNLAEYKQQNYAIARSLPVNADAHVRTAVEQIDERIDLLRQRAENGLEKIQQTLKQREQRKAEVRGYLELLEEIERWLSTTSIHLMEVTECSTEEEMRRRMDEESAVLNDLREKEQYLKDVLDKTASYLMYKDVTDRTTTLRENLTVLIRILREKALILENNIQRLAEHLHPVESQIHPQTVDIESQTSPLTSIEPVPVTLDI</sequence>
<organism evidence="2 3">
    <name type="scientific">Anopheles maculatus</name>
    <dbReference type="NCBI Taxonomy" id="74869"/>
    <lineage>
        <taxon>Eukaryota</taxon>
        <taxon>Metazoa</taxon>
        <taxon>Ecdysozoa</taxon>
        <taxon>Arthropoda</taxon>
        <taxon>Hexapoda</taxon>
        <taxon>Insecta</taxon>
        <taxon>Pterygota</taxon>
        <taxon>Neoptera</taxon>
        <taxon>Endopterygota</taxon>
        <taxon>Diptera</taxon>
        <taxon>Nematocera</taxon>
        <taxon>Culicoidea</taxon>
        <taxon>Culicidae</taxon>
        <taxon>Anophelinae</taxon>
        <taxon>Anopheles</taxon>
        <taxon>Anopheles maculatus group</taxon>
    </lineage>
</organism>
<dbReference type="VEuPathDB" id="VectorBase:AMAM019369"/>
<feature type="coiled-coil region" evidence="1">
    <location>
        <begin position="73"/>
        <end position="104"/>
    </location>
</feature>
<reference evidence="3" key="1">
    <citation type="submission" date="2013-09" db="EMBL/GenBank/DDBJ databases">
        <title>The Genome Sequence of Anopheles maculatus species B.</title>
        <authorList>
            <consortium name="The Broad Institute Genomics Platform"/>
            <person name="Neafsey D.E."/>
            <person name="Besansky N."/>
            <person name="Howell P."/>
            <person name="Walton C."/>
            <person name="Young S.K."/>
            <person name="Zeng Q."/>
            <person name="Gargeya S."/>
            <person name="Fitzgerald M."/>
            <person name="Haas B."/>
            <person name="Abouelleil A."/>
            <person name="Allen A.W."/>
            <person name="Alvarado L."/>
            <person name="Arachchi H.M."/>
            <person name="Berlin A.M."/>
            <person name="Chapman S.B."/>
            <person name="Gainer-Dewar J."/>
            <person name="Goldberg J."/>
            <person name="Griggs A."/>
            <person name="Gujja S."/>
            <person name="Hansen M."/>
            <person name="Howarth C."/>
            <person name="Imamovic A."/>
            <person name="Ireland A."/>
            <person name="Larimer J."/>
            <person name="McCowan C."/>
            <person name="Murphy C."/>
            <person name="Pearson M."/>
            <person name="Poon T.W."/>
            <person name="Priest M."/>
            <person name="Roberts A."/>
            <person name="Saif S."/>
            <person name="Shea T."/>
            <person name="Sisk P."/>
            <person name="Sykes S."/>
            <person name="Wortman J."/>
            <person name="Nusbaum C."/>
            <person name="Birren B."/>
        </authorList>
    </citation>
    <scope>NUCLEOTIDE SEQUENCE [LARGE SCALE GENOMIC DNA]</scope>
    <source>
        <strain evidence="3">maculatus3</strain>
    </source>
</reference>
<keyword evidence="3" id="KW-1185">Reference proteome</keyword>
<evidence type="ECO:0000313" key="3">
    <source>
        <dbReference type="Proteomes" id="UP000075901"/>
    </source>
</evidence>
<dbReference type="SUPFAM" id="SSF46966">
    <property type="entry name" value="Spectrin repeat"/>
    <property type="match status" value="1"/>
</dbReference>
<dbReference type="AlphaFoldDB" id="A0A182T4C1"/>
<evidence type="ECO:0000256" key="1">
    <source>
        <dbReference type="SAM" id="Coils"/>
    </source>
</evidence>
<name>A0A182T4C1_9DIPT</name>
<evidence type="ECO:0000313" key="2">
    <source>
        <dbReference type="EnsemblMetazoa" id="AMAM019369-PA"/>
    </source>
</evidence>